<dbReference type="Proteomes" id="UP001589773">
    <property type="component" value="Unassembled WGS sequence"/>
</dbReference>
<organism evidence="3 4">
    <name type="scientific">Massilia consociata</name>
    <dbReference type="NCBI Taxonomy" id="760117"/>
    <lineage>
        <taxon>Bacteria</taxon>
        <taxon>Pseudomonadati</taxon>
        <taxon>Pseudomonadota</taxon>
        <taxon>Betaproteobacteria</taxon>
        <taxon>Burkholderiales</taxon>
        <taxon>Oxalobacteraceae</taxon>
        <taxon>Telluria group</taxon>
        <taxon>Massilia</taxon>
    </lineage>
</organism>
<accession>A0ABV6FGC8</accession>
<evidence type="ECO:0000256" key="1">
    <source>
        <dbReference type="ARBA" id="ARBA00006547"/>
    </source>
</evidence>
<dbReference type="InterPro" id="IPR038765">
    <property type="entry name" value="Papain-like_cys_pep_sf"/>
</dbReference>
<proteinExistence type="inferred from homology"/>
<dbReference type="PANTHER" id="PTHR11786:SF0">
    <property type="entry name" value="ARYLAMINE N-ACETYLTRANSFERASE 4-RELATED"/>
    <property type="match status" value="1"/>
</dbReference>
<dbReference type="SUPFAM" id="SSF54001">
    <property type="entry name" value="Cysteine proteinases"/>
    <property type="match status" value="1"/>
</dbReference>
<sequence>MRIADYLARIGLHDTPRRDLATLAALQEAHMRTVPFENLDIHFGVPLVLDEAALYGKLVERRRGGVCYELNGLFAGLLRRLGYEVDMLSARVHGAGGSWSPEFDHLTLLVTLDGRRYLVDVGFGDAFARPLDIALDGTQDGGTGGFLVGRDGDDYVLARAGTPSVPMYRFGLQSRTLDEFGARCGFHQRSMESHFRSKRICSRMTDTGRVSLGGDELIFTENGTRRADALTSDDAIGPALREHFGIDLAWSSRIA</sequence>
<dbReference type="RefSeq" id="WP_379679220.1">
    <property type="nucleotide sequence ID" value="NZ_JBHLWP010000011.1"/>
</dbReference>
<dbReference type="PRINTS" id="PR01543">
    <property type="entry name" value="ANATRNSFRASE"/>
</dbReference>
<name>A0ABV6FGC8_9BURK</name>
<protein>
    <submittedName>
        <fullName evidence="3">Arylamine N-acetyltransferase</fullName>
    </submittedName>
</protein>
<dbReference type="EMBL" id="JBHLWP010000011">
    <property type="protein sequence ID" value="MFC0252456.1"/>
    <property type="molecule type" value="Genomic_DNA"/>
</dbReference>
<evidence type="ECO:0000313" key="3">
    <source>
        <dbReference type="EMBL" id="MFC0252456.1"/>
    </source>
</evidence>
<dbReference type="Gene3D" id="3.30.2140.10">
    <property type="entry name" value="Arylamine N-acetyltransferase"/>
    <property type="match status" value="1"/>
</dbReference>
<reference evidence="3 4" key="1">
    <citation type="submission" date="2024-09" db="EMBL/GenBank/DDBJ databases">
        <authorList>
            <person name="Sun Q."/>
            <person name="Mori K."/>
        </authorList>
    </citation>
    <scope>NUCLEOTIDE SEQUENCE [LARGE SCALE GENOMIC DNA]</scope>
    <source>
        <strain evidence="3 4">CCM 7792</strain>
    </source>
</reference>
<gene>
    <name evidence="3" type="ORF">ACFFJK_11200</name>
</gene>
<keyword evidence="4" id="KW-1185">Reference proteome</keyword>
<dbReference type="PANTHER" id="PTHR11786">
    <property type="entry name" value="N-HYDROXYARYLAMINE O-ACETYLTRANSFERASE"/>
    <property type="match status" value="1"/>
</dbReference>
<dbReference type="Gene3D" id="2.40.128.150">
    <property type="entry name" value="Cysteine proteinases"/>
    <property type="match status" value="1"/>
</dbReference>
<comment type="similarity">
    <text evidence="1 2">Belongs to the arylamine N-acetyltransferase family.</text>
</comment>
<comment type="caution">
    <text evidence="3">The sequence shown here is derived from an EMBL/GenBank/DDBJ whole genome shotgun (WGS) entry which is preliminary data.</text>
</comment>
<dbReference type="InterPro" id="IPR001447">
    <property type="entry name" value="Arylamine_N-AcTrfase"/>
</dbReference>
<dbReference type="Pfam" id="PF00797">
    <property type="entry name" value="Acetyltransf_2"/>
    <property type="match status" value="1"/>
</dbReference>
<evidence type="ECO:0000256" key="2">
    <source>
        <dbReference type="RuleBase" id="RU003452"/>
    </source>
</evidence>
<evidence type="ECO:0000313" key="4">
    <source>
        <dbReference type="Proteomes" id="UP001589773"/>
    </source>
</evidence>